<dbReference type="PANTHER" id="PTHR43762:SF1">
    <property type="entry name" value="D-ARABINONO-1,4-LACTONE OXIDASE"/>
    <property type="match status" value="1"/>
</dbReference>
<dbReference type="Pfam" id="PF04030">
    <property type="entry name" value="ALO"/>
    <property type="match status" value="1"/>
</dbReference>
<dbReference type="InterPro" id="IPR006094">
    <property type="entry name" value="Oxid_FAD_bind_N"/>
</dbReference>
<reference evidence="4" key="2">
    <citation type="submission" date="2016-04" db="EMBL/GenBank/DDBJ databases">
        <title>Planomonospora sphaerica JCM9374 whole genome shotgun sequence.</title>
        <authorList>
            <person name="Suzuki T."/>
            <person name="Dohra H."/>
            <person name="Kodani S."/>
        </authorList>
    </citation>
    <scope>NUCLEOTIDE SEQUENCE [LARGE SCALE GENOMIC DNA]</scope>
    <source>
        <strain evidence="4">JCM 9374</strain>
    </source>
</reference>
<dbReference type="InterPro" id="IPR007173">
    <property type="entry name" value="ALO_C"/>
</dbReference>
<dbReference type="InterPro" id="IPR010031">
    <property type="entry name" value="FAD_lactone_oxidase-like"/>
</dbReference>
<dbReference type="InterPro" id="IPR016167">
    <property type="entry name" value="FAD-bd_PCMH_sub1"/>
</dbReference>
<organism evidence="3 4">
    <name type="scientific">Planomonospora sphaerica</name>
    <dbReference type="NCBI Taxonomy" id="161355"/>
    <lineage>
        <taxon>Bacteria</taxon>
        <taxon>Bacillati</taxon>
        <taxon>Actinomycetota</taxon>
        <taxon>Actinomycetes</taxon>
        <taxon>Streptosporangiales</taxon>
        <taxon>Streptosporangiaceae</taxon>
        <taxon>Planomonospora</taxon>
    </lineage>
</organism>
<dbReference type="InterPro" id="IPR016166">
    <property type="entry name" value="FAD-bd_PCMH"/>
</dbReference>
<evidence type="ECO:0000313" key="4">
    <source>
        <dbReference type="Proteomes" id="UP000077701"/>
    </source>
</evidence>
<dbReference type="OrthoDB" id="143770at2"/>
<dbReference type="GO" id="GO:0071949">
    <property type="term" value="F:FAD binding"/>
    <property type="evidence" value="ECO:0007669"/>
    <property type="project" value="InterPro"/>
</dbReference>
<dbReference type="STRING" id="161355.PS9374_00890"/>
<dbReference type="AlphaFoldDB" id="A0A171BL28"/>
<dbReference type="InterPro" id="IPR016169">
    <property type="entry name" value="FAD-bd_PCMH_sub2"/>
</dbReference>
<protein>
    <submittedName>
        <fullName evidence="3">Decaprenylphosphoryl-beta-D-ribose oxidase</fullName>
    </submittedName>
</protein>
<sequence length="448" mass="47981">MSSAAPPGTTFLTGWGRTSPTPARLVRPATAEQVAETVRRAPERGVAARGLGRAYGDAAQNAGGLVVDCTALTSWSLDEATGLVTAGAGLSLHDLMAALVPRGWFVPVTPGTRHVTVGGAVAADVHGKNHHVDSSFGAHLRSLTLVTAGGGIRTLTPADDLFWATVGGMGLTGVIVEAVFRCVPIETSRVRVNTERTRDLDHTLETMAATDDRYRYTVAWIDLLARGGRMGRSVLTRGDHAAREDLPRGADPLEFAPRALVKAPPWAPDGLLNPLTVRAFNEAWYLKSRPGTSVQGLAPFFHPLDFVDGWNRAYGPRGFVQYQFVVPFGQEATLRRIVARLSAEGVVSFLTVLKRFGPGTPGMLSFPMPGWTLALDIPAGQRGLAGLLRAFDAQVAEAGGRIYLAKDSRMAAGTMAATYPRLAEWRKVRDEADPDGVFRTDLARRLGL</sequence>
<dbReference type="SUPFAM" id="SSF56176">
    <property type="entry name" value="FAD-binding/transporter-associated domain-like"/>
    <property type="match status" value="1"/>
</dbReference>
<dbReference type="InterPro" id="IPR016171">
    <property type="entry name" value="Vanillyl_alc_oxidase_C-sub2"/>
</dbReference>
<keyword evidence="4" id="KW-1185">Reference proteome</keyword>
<dbReference type="PROSITE" id="PS51387">
    <property type="entry name" value="FAD_PCMH"/>
    <property type="match status" value="1"/>
</dbReference>
<accession>A0A171BL28</accession>
<dbReference type="InterPro" id="IPR036318">
    <property type="entry name" value="FAD-bd_PCMH-like_sf"/>
</dbReference>
<feature type="domain" description="FAD-binding PCMH-type" evidence="2">
    <location>
        <begin position="18"/>
        <end position="185"/>
    </location>
</feature>
<dbReference type="Gene3D" id="1.10.45.10">
    <property type="entry name" value="Vanillyl-alcohol Oxidase, Chain A, domain 4"/>
    <property type="match status" value="1"/>
</dbReference>
<dbReference type="PANTHER" id="PTHR43762">
    <property type="entry name" value="L-GULONOLACTONE OXIDASE"/>
    <property type="match status" value="1"/>
</dbReference>
<comment type="caution">
    <text evidence="3">The sequence shown here is derived from an EMBL/GenBank/DDBJ whole genome shotgun (WGS) entry which is preliminary data.</text>
</comment>
<dbReference type="Pfam" id="PF01565">
    <property type="entry name" value="FAD_binding_4"/>
    <property type="match status" value="1"/>
</dbReference>
<dbReference type="Gene3D" id="3.30.43.10">
    <property type="entry name" value="Uridine Diphospho-n-acetylenolpyruvylglucosamine Reductase, domain 2"/>
    <property type="match status" value="1"/>
</dbReference>
<proteinExistence type="predicted"/>
<keyword evidence="1" id="KW-0560">Oxidoreductase</keyword>
<evidence type="ECO:0000313" key="3">
    <source>
        <dbReference type="EMBL" id="GAT65258.1"/>
    </source>
</evidence>
<gene>
    <name evidence="3" type="ORF">PS9374_00890</name>
</gene>
<dbReference type="EMBL" id="BDCX01000002">
    <property type="protein sequence ID" value="GAT65258.1"/>
    <property type="molecule type" value="Genomic_DNA"/>
</dbReference>
<dbReference type="Proteomes" id="UP000077701">
    <property type="component" value="Unassembled WGS sequence"/>
</dbReference>
<evidence type="ECO:0000259" key="2">
    <source>
        <dbReference type="PROSITE" id="PS51387"/>
    </source>
</evidence>
<reference evidence="3 4" key="1">
    <citation type="journal article" date="2016" name="Genome Announc.">
        <title>Draft Genome Sequence of Planomonospora sphaerica JCM9374, a Rare Actinomycete.</title>
        <authorList>
            <person name="Dohra H."/>
            <person name="Suzuki T."/>
            <person name="Inoue Y."/>
            <person name="Kodani S."/>
        </authorList>
    </citation>
    <scope>NUCLEOTIDE SEQUENCE [LARGE SCALE GENOMIC DNA]</scope>
    <source>
        <strain evidence="3 4">JCM 9374</strain>
    </source>
</reference>
<dbReference type="GO" id="GO:0003885">
    <property type="term" value="F:D-arabinono-1,4-lactone oxidase activity"/>
    <property type="evidence" value="ECO:0007669"/>
    <property type="project" value="InterPro"/>
</dbReference>
<name>A0A171BL28_9ACTN</name>
<dbReference type="RefSeq" id="WP_068894633.1">
    <property type="nucleotide sequence ID" value="NZ_BDCX01000002.1"/>
</dbReference>
<dbReference type="Gene3D" id="3.30.465.10">
    <property type="match status" value="1"/>
</dbReference>
<evidence type="ECO:0000256" key="1">
    <source>
        <dbReference type="ARBA" id="ARBA00023002"/>
    </source>
</evidence>
<dbReference type="GO" id="GO:0016020">
    <property type="term" value="C:membrane"/>
    <property type="evidence" value="ECO:0007669"/>
    <property type="project" value="InterPro"/>
</dbReference>